<keyword evidence="2 6" id="KW-0288">FMN</keyword>
<feature type="binding site" evidence="6">
    <location>
        <position position="10"/>
    </location>
    <ligand>
        <name>FMN</name>
        <dbReference type="ChEBI" id="CHEBI:58210"/>
    </ligand>
</feature>
<accession>A0A926QPJ1</accession>
<evidence type="ECO:0000256" key="6">
    <source>
        <dbReference type="HAMAP-Rule" id="MF_01216"/>
    </source>
</evidence>
<dbReference type="AlphaFoldDB" id="A0A926QPJ1"/>
<organism evidence="8 9">
    <name type="scientific">Streptomyces griseicoloratus</name>
    <dbReference type="NCBI Taxonomy" id="2752516"/>
    <lineage>
        <taxon>Bacteria</taxon>
        <taxon>Bacillati</taxon>
        <taxon>Actinomycetota</taxon>
        <taxon>Actinomycetes</taxon>
        <taxon>Kitasatosporales</taxon>
        <taxon>Streptomycetaceae</taxon>
        <taxon>Streptomyces</taxon>
    </lineage>
</organism>
<dbReference type="EC" id="1.7.1.17" evidence="6"/>
<dbReference type="PANTHER" id="PTHR43741:SF4">
    <property type="entry name" value="FMN-DEPENDENT NADH:QUINONE OXIDOREDUCTASE"/>
    <property type="match status" value="1"/>
</dbReference>
<evidence type="ECO:0000313" key="9">
    <source>
        <dbReference type="Proteomes" id="UP000621210"/>
    </source>
</evidence>
<dbReference type="PANTHER" id="PTHR43741">
    <property type="entry name" value="FMN-DEPENDENT NADH-AZOREDUCTASE 1"/>
    <property type="match status" value="1"/>
</dbReference>
<sequence>MLTLLHLDCSARPESVSAQITAEFAAAWRVAHPEGRLLQRNLARHPVPHIDGAHIETVTRLETAGIVELEEARHAARTLTERRSWSTTWKLIDELLLADVLVIGLPVYHLSVPSVFKAWLDRIGIPPLFVSPKTGRGPLSGTRVVVATAHGAAYGQDVPHDDFLEPHLRAVFRALGLADDLVFLRAEMTKAGHVPWLAPFRAAAQGSLEQAIESAREAARR</sequence>
<comment type="cofactor">
    <cofactor evidence="6">
        <name>FMN</name>
        <dbReference type="ChEBI" id="CHEBI:58210"/>
    </cofactor>
    <text evidence="6">Binds 1 FMN per subunit.</text>
</comment>
<dbReference type="Proteomes" id="UP000621210">
    <property type="component" value="Unassembled WGS sequence"/>
</dbReference>
<keyword evidence="4 6" id="KW-0520">NAD</keyword>
<dbReference type="InterPro" id="IPR003680">
    <property type="entry name" value="Flavodoxin_fold"/>
</dbReference>
<evidence type="ECO:0000256" key="1">
    <source>
        <dbReference type="ARBA" id="ARBA00022630"/>
    </source>
</evidence>
<comment type="subunit">
    <text evidence="6">Homodimer.</text>
</comment>
<dbReference type="InterPro" id="IPR029039">
    <property type="entry name" value="Flavoprotein-like_sf"/>
</dbReference>
<evidence type="ECO:0000256" key="3">
    <source>
        <dbReference type="ARBA" id="ARBA00023002"/>
    </source>
</evidence>
<keyword evidence="3 6" id="KW-0560">Oxidoreductase</keyword>
<comment type="function">
    <text evidence="6">Quinone reductase that provides resistance to thiol-specific stress caused by electrophilic quinones.</text>
</comment>
<dbReference type="GO" id="GO:0016655">
    <property type="term" value="F:oxidoreductase activity, acting on NAD(P)H, quinone or similar compound as acceptor"/>
    <property type="evidence" value="ECO:0007669"/>
    <property type="project" value="InterPro"/>
</dbReference>
<evidence type="ECO:0000256" key="5">
    <source>
        <dbReference type="ARBA" id="ARBA00048542"/>
    </source>
</evidence>
<proteinExistence type="inferred from homology"/>
<comment type="function">
    <text evidence="6">Also exhibits azoreductase activity. Catalyzes the reductive cleavage of the azo bond in aromatic azo compounds to the corresponding amines.</text>
</comment>
<dbReference type="GO" id="GO:0010181">
    <property type="term" value="F:FMN binding"/>
    <property type="evidence" value="ECO:0007669"/>
    <property type="project" value="UniProtKB-UniRule"/>
</dbReference>
<comment type="catalytic activity">
    <reaction evidence="5">
        <text>N,N-dimethyl-1,4-phenylenediamine + anthranilate + 2 NAD(+) = 2-(4-dimethylaminophenyl)diazenylbenzoate + 2 NADH + 2 H(+)</text>
        <dbReference type="Rhea" id="RHEA:55872"/>
        <dbReference type="ChEBI" id="CHEBI:15378"/>
        <dbReference type="ChEBI" id="CHEBI:15783"/>
        <dbReference type="ChEBI" id="CHEBI:16567"/>
        <dbReference type="ChEBI" id="CHEBI:57540"/>
        <dbReference type="ChEBI" id="CHEBI:57945"/>
        <dbReference type="ChEBI" id="CHEBI:71579"/>
        <dbReference type="EC" id="1.7.1.17"/>
    </reaction>
    <physiologicalReaction direction="right-to-left" evidence="5">
        <dbReference type="Rhea" id="RHEA:55874"/>
    </physiologicalReaction>
</comment>
<dbReference type="EMBL" id="JACVQF010000101">
    <property type="protein sequence ID" value="MBD0418102.1"/>
    <property type="molecule type" value="Genomic_DNA"/>
</dbReference>
<evidence type="ECO:0000256" key="4">
    <source>
        <dbReference type="ARBA" id="ARBA00023027"/>
    </source>
</evidence>
<dbReference type="GO" id="GO:0016652">
    <property type="term" value="F:oxidoreductase activity, acting on NAD(P)H as acceptor"/>
    <property type="evidence" value="ECO:0007669"/>
    <property type="project" value="UniProtKB-UniRule"/>
</dbReference>
<reference evidence="8" key="2">
    <citation type="submission" date="2020-09" db="EMBL/GenBank/DDBJ databases">
        <authorList>
            <person name="Luo X."/>
        </authorList>
    </citation>
    <scope>NUCLEOTIDE SEQUENCE</scope>
    <source>
        <strain evidence="8">TRM S81-3</strain>
    </source>
</reference>
<dbReference type="HAMAP" id="MF_01216">
    <property type="entry name" value="Azoreductase_type1"/>
    <property type="match status" value="1"/>
</dbReference>
<comment type="caution">
    <text evidence="6">Lacks conserved residue(s) required for the propagation of feature annotation.</text>
</comment>
<evidence type="ECO:0000256" key="2">
    <source>
        <dbReference type="ARBA" id="ARBA00022643"/>
    </source>
</evidence>
<dbReference type="EC" id="1.6.5.-" evidence="6"/>
<evidence type="ECO:0000259" key="7">
    <source>
        <dbReference type="Pfam" id="PF02525"/>
    </source>
</evidence>
<reference evidence="8" key="1">
    <citation type="submission" date="2020-09" db="EMBL/GenBank/DDBJ databases">
        <title>Streptomyces grisecoloratus sp. nov., isolated from cotton soil.</title>
        <authorList>
            <person name="Xing L."/>
        </authorList>
    </citation>
    <scope>NUCLEOTIDE SEQUENCE</scope>
    <source>
        <strain evidence="8">TRM S81-3</strain>
    </source>
</reference>
<feature type="binding site" evidence="6">
    <location>
        <begin position="15"/>
        <end position="17"/>
    </location>
    <ligand>
        <name>FMN</name>
        <dbReference type="ChEBI" id="CHEBI:58210"/>
    </ligand>
</feature>
<dbReference type="SUPFAM" id="SSF52218">
    <property type="entry name" value="Flavoproteins"/>
    <property type="match status" value="1"/>
</dbReference>
<dbReference type="GO" id="GO:0009055">
    <property type="term" value="F:electron transfer activity"/>
    <property type="evidence" value="ECO:0007669"/>
    <property type="project" value="UniProtKB-UniRule"/>
</dbReference>
<name>A0A926QPJ1_9ACTN</name>
<dbReference type="Gene3D" id="3.40.50.360">
    <property type="match status" value="1"/>
</dbReference>
<gene>
    <name evidence="6" type="primary">azoR</name>
    <name evidence="8" type="ORF">H0H10_02770</name>
</gene>
<keyword evidence="9" id="KW-1185">Reference proteome</keyword>
<comment type="catalytic activity">
    <reaction evidence="6">
        <text>2 a quinone + NADH + H(+) = 2 a 1,4-benzosemiquinone + NAD(+)</text>
        <dbReference type="Rhea" id="RHEA:65952"/>
        <dbReference type="ChEBI" id="CHEBI:15378"/>
        <dbReference type="ChEBI" id="CHEBI:57540"/>
        <dbReference type="ChEBI" id="CHEBI:57945"/>
        <dbReference type="ChEBI" id="CHEBI:132124"/>
        <dbReference type="ChEBI" id="CHEBI:134225"/>
    </reaction>
</comment>
<keyword evidence="1 6" id="KW-0285">Flavoprotein</keyword>
<comment type="similarity">
    <text evidence="6">Belongs to the azoreductase type 1 family.</text>
</comment>
<feature type="domain" description="Flavodoxin-like fold" evidence="7">
    <location>
        <begin position="4"/>
        <end position="179"/>
    </location>
</feature>
<evidence type="ECO:0000313" key="8">
    <source>
        <dbReference type="EMBL" id="MBD0418102.1"/>
    </source>
</evidence>
<comment type="caution">
    <text evidence="8">The sequence shown here is derived from an EMBL/GenBank/DDBJ whole genome shotgun (WGS) entry which is preliminary data.</text>
</comment>
<protein>
    <recommendedName>
        <fullName evidence="6">FMN dependent NADH:quinone oxidoreductase</fullName>
        <ecNumber evidence="6">1.6.5.-</ecNumber>
    </recommendedName>
    <alternativeName>
        <fullName evidence="6">Azo-dye reductase</fullName>
    </alternativeName>
    <alternativeName>
        <fullName evidence="6">FMN-dependent NADH-azo compound oxidoreductase</fullName>
    </alternativeName>
    <alternativeName>
        <fullName evidence="6">FMN-dependent NADH-azoreductase</fullName>
        <ecNumber evidence="6">1.7.1.17</ecNumber>
    </alternativeName>
</protein>
<dbReference type="InterPro" id="IPR050104">
    <property type="entry name" value="FMN-dep_NADH:Q_OxRdtase_AzoR1"/>
</dbReference>
<dbReference type="RefSeq" id="WP_188179170.1">
    <property type="nucleotide sequence ID" value="NZ_JACVQF010000101.1"/>
</dbReference>
<dbReference type="Pfam" id="PF02525">
    <property type="entry name" value="Flavodoxin_2"/>
    <property type="match status" value="1"/>
</dbReference>
<dbReference type="InterPro" id="IPR023048">
    <property type="entry name" value="NADH:quinone_OxRdtase_FMN_depd"/>
</dbReference>